<dbReference type="Gene3D" id="3.40.50.720">
    <property type="entry name" value="NAD(P)-binding Rossmann-like Domain"/>
    <property type="match status" value="2"/>
</dbReference>
<keyword evidence="3" id="KW-0520">NAD</keyword>
<proteinExistence type="inferred from homology"/>
<evidence type="ECO:0008006" key="9">
    <source>
        <dbReference type="Google" id="ProtNLM"/>
    </source>
</evidence>
<protein>
    <recommendedName>
        <fullName evidence="9">3-phosphoglycerate dehydrogenase</fullName>
    </recommendedName>
</protein>
<dbReference type="PROSITE" id="PS00671">
    <property type="entry name" value="D_2_HYDROXYACID_DH_3"/>
    <property type="match status" value="1"/>
</dbReference>
<evidence type="ECO:0000256" key="2">
    <source>
        <dbReference type="ARBA" id="ARBA00023002"/>
    </source>
</evidence>
<dbReference type="SUPFAM" id="SSF51735">
    <property type="entry name" value="NAD(P)-binding Rossmann-fold domains"/>
    <property type="match status" value="1"/>
</dbReference>
<dbReference type="PANTHER" id="PTHR42789:SF1">
    <property type="entry name" value="D-ISOMER SPECIFIC 2-HYDROXYACID DEHYDROGENASE FAMILY PROTEIN (AFU_ORTHOLOGUE AFUA_6G10090)"/>
    <property type="match status" value="1"/>
</dbReference>
<dbReference type="GO" id="GO:0051287">
    <property type="term" value="F:NAD binding"/>
    <property type="evidence" value="ECO:0007669"/>
    <property type="project" value="InterPro"/>
</dbReference>
<reference evidence="7" key="2">
    <citation type="submission" date="2020-09" db="EMBL/GenBank/DDBJ databases">
        <authorList>
            <person name="Sun Q."/>
            <person name="Kim S."/>
        </authorList>
    </citation>
    <scope>NUCLEOTIDE SEQUENCE</scope>
    <source>
        <strain evidence="7">KCTC 23714</strain>
    </source>
</reference>
<dbReference type="Pfam" id="PF02826">
    <property type="entry name" value="2-Hacid_dh_C"/>
    <property type="match status" value="1"/>
</dbReference>
<dbReference type="InterPro" id="IPR029753">
    <property type="entry name" value="D-isomer_DH_CS"/>
</dbReference>
<dbReference type="InterPro" id="IPR006139">
    <property type="entry name" value="D-isomer_2_OHA_DH_cat_dom"/>
</dbReference>
<dbReference type="InterPro" id="IPR036291">
    <property type="entry name" value="NAD(P)-bd_dom_sf"/>
</dbReference>
<reference evidence="7" key="1">
    <citation type="journal article" date="2014" name="Int. J. Syst. Evol. Microbiol.">
        <title>Complete genome sequence of Corynebacterium casei LMG S-19264T (=DSM 44701T), isolated from a smear-ripened cheese.</title>
        <authorList>
            <consortium name="US DOE Joint Genome Institute (JGI-PGF)"/>
            <person name="Walter F."/>
            <person name="Albersmeier A."/>
            <person name="Kalinowski J."/>
            <person name="Ruckert C."/>
        </authorList>
    </citation>
    <scope>NUCLEOTIDE SEQUENCE</scope>
    <source>
        <strain evidence="7">KCTC 23714</strain>
    </source>
</reference>
<dbReference type="RefSeq" id="WP_189634596.1">
    <property type="nucleotide sequence ID" value="NZ_BMYQ01000010.1"/>
</dbReference>
<dbReference type="Pfam" id="PF00389">
    <property type="entry name" value="2-Hacid_dh"/>
    <property type="match status" value="1"/>
</dbReference>
<dbReference type="InterPro" id="IPR050857">
    <property type="entry name" value="D-2-hydroxyacid_DH"/>
</dbReference>
<keyword evidence="8" id="KW-1185">Reference proteome</keyword>
<keyword evidence="2 4" id="KW-0560">Oxidoreductase</keyword>
<feature type="domain" description="D-isomer specific 2-hydroxyacid dehydrogenase NAD-binding" evidence="6">
    <location>
        <begin position="106"/>
        <end position="282"/>
    </location>
</feature>
<evidence type="ECO:0000259" key="5">
    <source>
        <dbReference type="Pfam" id="PF00389"/>
    </source>
</evidence>
<organism evidence="7 8">
    <name type="scientific">Gemmobacter lanyuensis</name>
    <dbReference type="NCBI Taxonomy" id="1054497"/>
    <lineage>
        <taxon>Bacteria</taxon>
        <taxon>Pseudomonadati</taxon>
        <taxon>Pseudomonadota</taxon>
        <taxon>Alphaproteobacteria</taxon>
        <taxon>Rhodobacterales</taxon>
        <taxon>Paracoccaceae</taxon>
        <taxon>Gemmobacter</taxon>
    </lineage>
</organism>
<dbReference type="AlphaFoldDB" id="A0A918IYY6"/>
<sequence length="326" mass="34370">MPHVLVAGQIHPSGLRLLQDSPDVTFDLVEEVSEPSYAARIGAADALILRTQPLRAATIAEAGRLKIVSRHGVGFDAVDVAALEARGIALAVVGDVNTVAVAEHAMMMILAATKRVLRADRAVRDPAFWGWRNRLEAAEVRGKTLLVLGYGRIGRHLAGLAAAFGMTVIAHDPWLERQGWPPGPVRPVGDLADALAQADVISVHMPRADRPVIGAVELARVKPGAVLVNTARGGIVDEAALAAALRAGRIGAAGLDVFDDEPPAPDHPLLAFDQVLLSPHIGGLTAEGAERLAVHSVQNVLDFFAGQLDPALVVNRAGIARREDVK</sequence>
<evidence type="ECO:0000313" key="7">
    <source>
        <dbReference type="EMBL" id="GGW38728.1"/>
    </source>
</evidence>
<dbReference type="PANTHER" id="PTHR42789">
    <property type="entry name" value="D-ISOMER SPECIFIC 2-HYDROXYACID DEHYDROGENASE FAMILY PROTEIN (AFU_ORTHOLOGUE AFUA_6G10090)"/>
    <property type="match status" value="1"/>
</dbReference>
<evidence type="ECO:0000313" key="8">
    <source>
        <dbReference type="Proteomes" id="UP000628984"/>
    </source>
</evidence>
<comment type="caution">
    <text evidence="7">The sequence shown here is derived from an EMBL/GenBank/DDBJ whole genome shotgun (WGS) entry which is preliminary data.</text>
</comment>
<evidence type="ECO:0000256" key="4">
    <source>
        <dbReference type="RuleBase" id="RU003719"/>
    </source>
</evidence>
<name>A0A918IYY6_9RHOB</name>
<evidence type="ECO:0000259" key="6">
    <source>
        <dbReference type="Pfam" id="PF02826"/>
    </source>
</evidence>
<dbReference type="GO" id="GO:0016616">
    <property type="term" value="F:oxidoreductase activity, acting on the CH-OH group of donors, NAD or NADP as acceptor"/>
    <property type="evidence" value="ECO:0007669"/>
    <property type="project" value="InterPro"/>
</dbReference>
<dbReference type="CDD" id="cd12173">
    <property type="entry name" value="PGDH_4"/>
    <property type="match status" value="1"/>
</dbReference>
<dbReference type="SUPFAM" id="SSF52283">
    <property type="entry name" value="Formate/glycerate dehydrogenase catalytic domain-like"/>
    <property type="match status" value="1"/>
</dbReference>
<comment type="similarity">
    <text evidence="1 4">Belongs to the D-isomer specific 2-hydroxyacid dehydrogenase family.</text>
</comment>
<gene>
    <name evidence="7" type="ORF">GCM10011452_28890</name>
</gene>
<dbReference type="EMBL" id="BMYQ01000010">
    <property type="protein sequence ID" value="GGW38728.1"/>
    <property type="molecule type" value="Genomic_DNA"/>
</dbReference>
<accession>A0A918IYY6</accession>
<feature type="domain" description="D-isomer specific 2-hydroxyacid dehydrogenase catalytic" evidence="5">
    <location>
        <begin position="4"/>
        <end position="312"/>
    </location>
</feature>
<dbReference type="Proteomes" id="UP000628984">
    <property type="component" value="Unassembled WGS sequence"/>
</dbReference>
<evidence type="ECO:0000256" key="3">
    <source>
        <dbReference type="ARBA" id="ARBA00023027"/>
    </source>
</evidence>
<dbReference type="InterPro" id="IPR006140">
    <property type="entry name" value="D-isomer_DH_NAD-bd"/>
</dbReference>
<evidence type="ECO:0000256" key="1">
    <source>
        <dbReference type="ARBA" id="ARBA00005854"/>
    </source>
</evidence>